<keyword evidence="4 8" id="KW-0812">Transmembrane</keyword>
<gene>
    <name evidence="12" type="ORF">Ga0061065_101324</name>
</gene>
<dbReference type="InterPro" id="IPR036942">
    <property type="entry name" value="Beta-barrel_TonB_sf"/>
</dbReference>
<reference evidence="13" key="1">
    <citation type="submission" date="2015-08" db="EMBL/GenBank/DDBJ databases">
        <authorList>
            <person name="Varghese N."/>
        </authorList>
    </citation>
    <scope>NUCLEOTIDE SEQUENCE [LARGE SCALE GENOMIC DNA]</scope>
    <source>
        <strain evidence="13">JCM 18476</strain>
    </source>
</reference>
<dbReference type="RefSeq" id="WP_162265191.1">
    <property type="nucleotide sequence ID" value="NZ_CYHG01000001.1"/>
</dbReference>
<accession>A0A0K6IHF4</accession>
<evidence type="ECO:0000256" key="9">
    <source>
        <dbReference type="RuleBase" id="RU003357"/>
    </source>
</evidence>
<keyword evidence="12" id="KW-0675">Receptor</keyword>
<dbReference type="InterPro" id="IPR037066">
    <property type="entry name" value="Plug_dom_sf"/>
</dbReference>
<evidence type="ECO:0000256" key="1">
    <source>
        <dbReference type="ARBA" id="ARBA00004571"/>
    </source>
</evidence>
<keyword evidence="6 8" id="KW-0472">Membrane</keyword>
<keyword evidence="3 8" id="KW-1134">Transmembrane beta strand</keyword>
<dbReference type="Pfam" id="PF00593">
    <property type="entry name" value="TonB_dep_Rec_b-barrel"/>
    <property type="match status" value="1"/>
</dbReference>
<name>A0A0K6IHF4_9GAMM</name>
<dbReference type="SUPFAM" id="SSF56935">
    <property type="entry name" value="Porins"/>
    <property type="match status" value="1"/>
</dbReference>
<dbReference type="InterPro" id="IPR039426">
    <property type="entry name" value="TonB-dep_rcpt-like"/>
</dbReference>
<proteinExistence type="inferred from homology"/>
<dbReference type="STRING" id="1137284.GCA_001418205_00325"/>
<comment type="similarity">
    <text evidence="8 9">Belongs to the TonB-dependent receptor family.</text>
</comment>
<dbReference type="EMBL" id="CYHG01000001">
    <property type="protein sequence ID" value="CUB02491.1"/>
    <property type="molecule type" value="Genomic_DNA"/>
</dbReference>
<comment type="subcellular location">
    <subcellularLocation>
        <location evidence="1 8">Cell outer membrane</location>
        <topology evidence="1 8">Multi-pass membrane protein</topology>
    </subcellularLocation>
</comment>
<feature type="domain" description="TonB-dependent receptor-like beta-barrel" evidence="10">
    <location>
        <begin position="223"/>
        <end position="643"/>
    </location>
</feature>
<feature type="domain" description="TonB-dependent receptor plug" evidence="11">
    <location>
        <begin position="52"/>
        <end position="157"/>
    </location>
</feature>
<evidence type="ECO:0000259" key="10">
    <source>
        <dbReference type="Pfam" id="PF00593"/>
    </source>
</evidence>
<evidence type="ECO:0000313" key="13">
    <source>
        <dbReference type="Proteomes" id="UP000182769"/>
    </source>
</evidence>
<evidence type="ECO:0000313" key="12">
    <source>
        <dbReference type="EMBL" id="CUB02491.1"/>
    </source>
</evidence>
<keyword evidence="5 9" id="KW-0798">TonB box</keyword>
<evidence type="ECO:0000256" key="5">
    <source>
        <dbReference type="ARBA" id="ARBA00023077"/>
    </source>
</evidence>
<dbReference type="PROSITE" id="PS52016">
    <property type="entry name" value="TONB_DEPENDENT_REC_3"/>
    <property type="match status" value="1"/>
</dbReference>
<dbReference type="Pfam" id="PF07715">
    <property type="entry name" value="Plug"/>
    <property type="match status" value="1"/>
</dbReference>
<dbReference type="InterPro" id="IPR012910">
    <property type="entry name" value="Plug_dom"/>
</dbReference>
<dbReference type="Proteomes" id="UP000182769">
    <property type="component" value="Unassembled WGS sequence"/>
</dbReference>
<dbReference type="GO" id="GO:0009279">
    <property type="term" value="C:cell outer membrane"/>
    <property type="evidence" value="ECO:0007669"/>
    <property type="project" value="UniProtKB-SubCell"/>
</dbReference>
<evidence type="ECO:0000256" key="7">
    <source>
        <dbReference type="ARBA" id="ARBA00023237"/>
    </source>
</evidence>
<sequence length="660" mass="74304">MIRFITSALLMTYVGVVSADSIDDSLLGLDDMLLGDIPAVVTPARVAQPRVEVSSTLSVLSGEFIRRSNIQYVEDLLFHVPGFFVGPYWNSYRKVVAYHGTELDRFRRIQVLVNGRSVYSSVYARVDWPSLALNIEDVERVEINRGPNASSYGSNSFLAVINIITRSPLDTLGSDVFVTSDDQGNRRIYGQYSGLSDNWSYRVSASRGTVDGYQFKGDGDPRNDGHVQTSGNMFFVYEDPTQKVDIDLGVTNLDADVEFYEVPGVSYGDTRPKLERDREHIKLGWEFEQSPTHTLKMQYYYDKSDRLEDHDVDVYGQVLNLLFAQSLPEEQIYEGHLLSDLDEERHDIELQSIWTPNSDYRFVNTVSYRQDSVDSATYFDGHYKDELSRVSTNLSYRALDPLILNAGAMYEHSTLSGDYTSPQIGATYKLTPQSSLRANVSQAYRVPDLYDQKAAWSYVFNGIRSIPAYSTGVPAEKIIAYEVGYFQNIPTLGLSFDLSAYREKMTNLVGSNKKYEDALEDGGVLTPATDLKATIDGIEAELDWRSAKGTLVRTTMSYQDTQANHKNISESVAPFITTLFLSTPLNDSFSINSRYIYGKEIATYDYEALGLWLSYRRVAGSTTLTAGVGANIRLDNEPYIRVNNVTEKKTSYFMFANVSF</sequence>
<keyword evidence="13" id="KW-1185">Reference proteome</keyword>
<keyword evidence="7 8" id="KW-0998">Cell outer membrane</keyword>
<evidence type="ECO:0000256" key="3">
    <source>
        <dbReference type="ARBA" id="ARBA00022452"/>
    </source>
</evidence>
<keyword evidence="2 8" id="KW-0813">Transport</keyword>
<dbReference type="AlphaFoldDB" id="A0A0K6IHF4"/>
<dbReference type="InterPro" id="IPR000531">
    <property type="entry name" value="Beta-barrel_TonB"/>
</dbReference>
<dbReference type="Gene3D" id="2.40.170.20">
    <property type="entry name" value="TonB-dependent receptor, beta-barrel domain"/>
    <property type="match status" value="1"/>
</dbReference>
<evidence type="ECO:0000256" key="8">
    <source>
        <dbReference type="PROSITE-ProRule" id="PRU01360"/>
    </source>
</evidence>
<dbReference type="PANTHER" id="PTHR30069">
    <property type="entry name" value="TONB-DEPENDENT OUTER MEMBRANE RECEPTOR"/>
    <property type="match status" value="1"/>
</dbReference>
<organism evidence="12 13">
    <name type="scientific">Marinomonas fungiae</name>
    <dbReference type="NCBI Taxonomy" id="1137284"/>
    <lineage>
        <taxon>Bacteria</taxon>
        <taxon>Pseudomonadati</taxon>
        <taxon>Pseudomonadota</taxon>
        <taxon>Gammaproteobacteria</taxon>
        <taxon>Oceanospirillales</taxon>
        <taxon>Oceanospirillaceae</taxon>
        <taxon>Marinomonas</taxon>
    </lineage>
</organism>
<evidence type="ECO:0000256" key="6">
    <source>
        <dbReference type="ARBA" id="ARBA00023136"/>
    </source>
</evidence>
<dbReference type="Gene3D" id="2.170.130.10">
    <property type="entry name" value="TonB-dependent receptor, plug domain"/>
    <property type="match status" value="1"/>
</dbReference>
<dbReference type="GO" id="GO:0044718">
    <property type="term" value="P:siderophore transmembrane transport"/>
    <property type="evidence" value="ECO:0007669"/>
    <property type="project" value="TreeGrafter"/>
</dbReference>
<evidence type="ECO:0000259" key="11">
    <source>
        <dbReference type="Pfam" id="PF07715"/>
    </source>
</evidence>
<evidence type="ECO:0000256" key="2">
    <source>
        <dbReference type="ARBA" id="ARBA00022448"/>
    </source>
</evidence>
<dbReference type="PANTHER" id="PTHR30069:SF27">
    <property type="entry name" value="BLL4766 PROTEIN"/>
    <property type="match status" value="1"/>
</dbReference>
<dbReference type="GO" id="GO:0015344">
    <property type="term" value="F:siderophore uptake transmembrane transporter activity"/>
    <property type="evidence" value="ECO:0007669"/>
    <property type="project" value="TreeGrafter"/>
</dbReference>
<evidence type="ECO:0000256" key="4">
    <source>
        <dbReference type="ARBA" id="ARBA00022692"/>
    </source>
</evidence>
<protein>
    <submittedName>
        <fullName evidence="12">Outer membrane receptor for ferrienterochelin and colicins</fullName>
    </submittedName>
</protein>